<dbReference type="EMBL" id="JAJHUN010000006">
    <property type="protein sequence ID" value="KAJ4158072.1"/>
    <property type="molecule type" value="Genomic_DNA"/>
</dbReference>
<evidence type="ECO:0000313" key="3">
    <source>
        <dbReference type="Proteomes" id="UP001144673"/>
    </source>
</evidence>
<keyword evidence="3" id="KW-1185">Reference proteome</keyword>
<dbReference type="GeneID" id="80895776"/>
<sequence>MTASVRVLAFTKSYTSSTLYFQQICSVELSSSIFFRRLSPEIQDSILTFAFGNRIIHLELSAEDSQWRLRGFVCARSPALATEHQDVGPVNDLCLQHLAHIQSLAKPPPDFQDPEKGYQIGALGWLLSSKQAYTSGIRILYSQNKFFIADGDLSSRLPFFLPSYSLQRITRMEMSLALDWMKPPEHSDYHKQLELLPTTLSHLQDLHVSFKCQLLTPVWLAQQPDQREAIETALLLPLDAMVSKLGSRCRVSVAFPPALWIAMMGRARRTRPNPNDLIVEWAPKPPARPCGHGDRFWRSIPATVEAQDQIKDKAGEENSHL</sequence>
<organism evidence="2 3">
    <name type="scientific">Akanthomyces muscarius</name>
    <name type="common">Entomopathogenic fungus</name>
    <name type="synonym">Lecanicillium muscarium</name>
    <dbReference type="NCBI Taxonomy" id="2231603"/>
    <lineage>
        <taxon>Eukaryota</taxon>
        <taxon>Fungi</taxon>
        <taxon>Dikarya</taxon>
        <taxon>Ascomycota</taxon>
        <taxon>Pezizomycotina</taxon>
        <taxon>Sordariomycetes</taxon>
        <taxon>Hypocreomycetidae</taxon>
        <taxon>Hypocreales</taxon>
        <taxon>Cordycipitaceae</taxon>
        <taxon>Akanthomyces</taxon>
    </lineage>
</organism>
<dbReference type="Pfam" id="PF24864">
    <property type="entry name" value="DUF7730"/>
    <property type="match status" value="1"/>
</dbReference>
<dbReference type="Proteomes" id="UP001144673">
    <property type="component" value="Unassembled WGS sequence"/>
</dbReference>
<dbReference type="RefSeq" id="XP_056056439.1">
    <property type="nucleotide sequence ID" value="XM_056201814.1"/>
</dbReference>
<protein>
    <recommendedName>
        <fullName evidence="1">DUF7730 domain-containing protein</fullName>
    </recommendedName>
</protein>
<feature type="domain" description="DUF7730" evidence="1">
    <location>
        <begin position="31"/>
        <end position="183"/>
    </location>
</feature>
<accession>A0A9W8QJJ2</accession>
<dbReference type="InterPro" id="IPR056632">
    <property type="entry name" value="DUF7730"/>
</dbReference>
<proteinExistence type="predicted"/>
<evidence type="ECO:0000313" key="2">
    <source>
        <dbReference type="EMBL" id="KAJ4158072.1"/>
    </source>
</evidence>
<comment type="caution">
    <text evidence="2">The sequence shown here is derived from an EMBL/GenBank/DDBJ whole genome shotgun (WGS) entry which is preliminary data.</text>
</comment>
<reference evidence="2" key="1">
    <citation type="journal article" date="2023" name="Access Microbiol">
        <title>De-novo genome assembly for Akanthomyces muscarius, a biocontrol agent of insect agricultural pests.</title>
        <authorList>
            <person name="Erdos Z."/>
            <person name="Studholme D.J."/>
            <person name="Raymond B."/>
            <person name="Sharma M."/>
        </authorList>
    </citation>
    <scope>NUCLEOTIDE SEQUENCE</scope>
    <source>
        <strain evidence="2">Ve6</strain>
    </source>
</reference>
<dbReference type="AlphaFoldDB" id="A0A9W8QJJ2"/>
<gene>
    <name evidence="2" type="ORF">LMH87_008617</name>
</gene>
<dbReference type="KEGG" id="amus:LMH87_008617"/>
<name>A0A9W8QJJ2_AKAMU</name>
<evidence type="ECO:0000259" key="1">
    <source>
        <dbReference type="Pfam" id="PF24864"/>
    </source>
</evidence>
<dbReference type="PANTHER" id="PTHR38790">
    <property type="entry name" value="2EXR DOMAIN-CONTAINING PROTEIN-RELATED"/>
    <property type="match status" value="1"/>
</dbReference>